<keyword evidence="3" id="KW-1185">Reference proteome</keyword>
<comment type="caution">
    <text evidence="2">The sequence shown here is derived from an EMBL/GenBank/DDBJ whole genome shotgun (WGS) entry which is preliminary data.</text>
</comment>
<evidence type="ECO:0000256" key="1">
    <source>
        <dbReference type="SAM" id="MobiDB-lite"/>
    </source>
</evidence>
<reference evidence="3" key="2">
    <citation type="submission" date="2019-10" db="EMBL/GenBank/DDBJ databases">
        <title>A de novo genome assembly of a pear dwarfing rootstock.</title>
        <authorList>
            <person name="Wang F."/>
            <person name="Wang J."/>
            <person name="Li S."/>
            <person name="Zhang Y."/>
            <person name="Fang M."/>
            <person name="Ma L."/>
            <person name="Zhao Y."/>
            <person name="Jiang S."/>
        </authorList>
    </citation>
    <scope>NUCLEOTIDE SEQUENCE [LARGE SCALE GENOMIC DNA]</scope>
</reference>
<feature type="compositionally biased region" description="Basic and acidic residues" evidence="1">
    <location>
        <begin position="23"/>
        <end position="36"/>
    </location>
</feature>
<evidence type="ECO:0008006" key="4">
    <source>
        <dbReference type="Google" id="ProtNLM"/>
    </source>
</evidence>
<reference evidence="2 3" key="1">
    <citation type="submission" date="2019-09" db="EMBL/GenBank/DDBJ databases">
        <authorList>
            <person name="Ou C."/>
        </authorList>
    </citation>
    <scope>NUCLEOTIDE SEQUENCE [LARGE SCALE GENOMIC DNA]</scope>
    <source>
        <strain evidence="2">S2</strain>
        <tissue evidence="2">Leaf</tissue>
    </source>
</reference>
<organism evidence="2 3">
    <name type="scientific">Pyrus ussuriensis x Pyrus communis</name>
    <dbReference type="NCBI Taxonomy" id="2448454"/>
    <lineage>
        <taxon>Eukaryota</taxon>
        <taxon>Viridiplantae</taxon>
        <taxon>Streptophyta</taxon>
        <taxon>Embryophyta</taxon>
        <taxon>Tracheophyta</taxon>
        <taxon>Spermatophyta</taxon>
        <taxon>Magnoliopsida</taxon>
        <taxon>eudicotyledons</taxon>
        <taxon>Gunneridae</taxon>
        <taxon>Pentapetalae</taxon>
        <taxon>rosids</taxon>
        <taxon>fabids</taxon>
        <taxon>Rosales</taxon>
        <taxon>Rosaceae</taxon>
        <taxon>Amygdaloideae</taxon>
        <taxon>Maleae</taxon>
        <taxon>Pyrus</taxon>
    </lineage>
</organism>
<reference evidence="2 3" key="3">
    <citation type="submission" date="2019-11" db="EMBL/GenBank/DDBJ databases">
        <title>A de novo genome assembly of a pear dwarfing rootstock.</title>
        <authorList>
            <person name="Wang F."/>
            <person name="Wang J."/>
            <person name="Li S."/>
            <person name="Zhang Y."/>
            <person name="Fang M."/>
            <person name="Ma L."/>
            <person name="Zhao Y."/>
            <person name="Jiang S."/>
        </authorList>
    </citation>
    <scope>NUCLEOTIDE SEQUENCE [LARGE SCALE GENOMIC DNA]</scope>
    <source>
        <strain evidence="2">S2</strain>
        <tissue evidence="2">Leaf</tissue>
    </source>
</reference>
<evidence type="ECO:0000313" key="2">
    <source>
        <dbReference type="EMBL" id="KAB2621881.1"/>
    </source>
</evidence>
<dbReference type="EMBL" id="SMOL01000231">
    <property type="protein sequence ID" value="KAB2621881.1"/>
    <property type="molecule type" value="Genomic_DNA"/>
</dbReference>
<accession>A0A5N5H6Q1</accession>
<dbReference type="Proteomes" id="UP000327157">
    <property type="component" value="Chromosome 4"/>
</dbReference>
<protein>
    <recommendedName>
        <fullName evidence="4">CCHC-type domain-containing protein</fullName>
    </recommendedName>
</protein>
<evidence type="ECO:0000313" key="3">
    <source>
        <dbReference type="Proteomes" id="UP000327157"/>
    </source>
</evidence>
<feature type="region of interest" description="Disordered" evidence="1">
    <location>
        <begin position="16"/>
        <end position="57"/>
    </location>
</feature>
<sequence>MLRRSLFGPRFKAKSLSISGQRKNPDRPPKLRDVKKQVKAVQESQSPIQLEKKEEEEEEEAKAVKPCEVCGGAAGSHPSVVCPYLHDVPWHVTSVGEGYKIACWFCWKGQYCRHLKRYAIRLRCMKCGANGLHTFWDCPERRGKGIEMPSVRRVKLIGTSSVRPGMSQLRRPRW</sequence>
<name>A0A5N5H6Q1_9ROSA</name>
<dbReference type="OrthoDB" id="10279301at2759"/>
<proteinExistence type="predicted"/>
<gene>
    <name evidence="2" type="ORF">D8674_024063</name>
</gene>
<dbReference type="AlphaFoldDB" id="A0A5N5H6Q1"/>